<feature type="compositionally biased region" description="Low complexity" evidence="3">
    <location>
        <begin position="457"/>
        <end position="468"/>
    </location>
</feature>
<dbReference type="GO" id="GO:0080156">
    <property type="term" value="P:mitochondrial mRNA modification"/>
    <property type="evidence" value="ECO:0007669"/>
    <property type="project" value="TreeGrafter"/>
</dbReference>
<dbReference type="GO" id="GO:0016554">
    <property type="term" value="P:cytidine to uridine editing"/>
    <property type="evidence" value="ECO:0007669"/>
    <property type="project" value="InterPro"/>
</dbReference>
<evidence type="ECO:0000256" key="1">
    <source>
        <dbReference type="ARBA" id="ARBA00022664"/>
    </source>
</evidence>
<protein>
    <recommendedName>
        <fullName evidence="4">MORF/ORRM1/DAG-like MORF domain-containing protein</fullName>
    </recommendedName>
</protein>
<dbReference type="InterPro" id="IPR054059">
    <property type="entry name" value="MORF/ORRM1/DAG-like_MORF"/>
</dbReference>
<dbReference type="Proteomes" id="UP000694240">
    <property type="component" value="Chromosome 1"/>
</dbReference>
<keyword evidence="1" id="KW-0507">mRNA processing</keyword>
<accession>A0A8T2GQE7</accession>
<gene>
    <name evidence="5" type="ORF">ISN45_At01g045250</name>
</gene>
<dbReference type="PANTHER" id="PTHR31346">
    <property type="entry name" value="MULTIPLE ORGANELLAR RNA EDITING FACTOR 2, CHLOROPLASTIC-RELATED-RELATED"/>
    <property type="match status" value="1"/>
</dbReference>
<evidence type="ECO:0000313" key="6">
    <source>
        <dbReference type="Proteomes" id="UP000694240"/>
    </source>
</evidence>
<dbReference type="Pfam" id="PF21864">
    <property type="entry name" value="MORF_dom"/>
    <property type="match status" value="1"/>
</dbReference>
<feature type="compositionally biased region" description="Basic and acidic residues" evidence="3">
    <location>
        <begin position="314"/>
        <end position="330"/>
    </location>
</feature>
<dbReference type="InterPro" id="IPR039206">
    <property type="entry name" value="MORF/ORRM1/DAG-like"/>
</dbReference>
<feature type="domain" description="MORF/ORRM1/DAG-like MORF" evidence="4">
    <location>
        <begin position="204"/>
        <end position="280"/>
    </location>
</feature>
<feature type="region of interest" description="Disordered" evidence="3">
    <location>
        <begin position="299"/>
        <end position="486"/>
    </location>
</feature>
<evidence type="ECO:0000259" key="4">
    <source>
        <dbReference type="Pfam" id="PF21864"/>
    </source>
</evidence>
<dbReference type="PANTHER" id="PTHR31346:SF4">
    <property type="entry name" value="MULTIPLE ORGANELLAR RNA EDITING FACTOR 8, CHLOROPLASTIC_MITOCHONDRIAL"/>
    <property type="match status" value="1"/>
</dbReference>
<dbReference type="GO" id="GO:0006397">
    <property type="term" value="P:mRNA processing"/>
    <property type="evidence" value="ECO:0007669"/>
    <property type="project" value="UniProtKB-KW"/>
</dbReference>
<dbReference type="EMBL" id="JAEFBK010000001">
    <property type="protein sequence ID" value="KAG7649473.1"/>
    <property type="molecule type" value="Genomic_DNA"/>
</dbReference>
<dbReference type="AlphaFoldDB" id="A0A8T2GQE7"/>
<evidence type="ECO:0000256" key="3">
    <source>
        <dbReference type="SAM" id="MobiDB-lite"/>
    </source>
</evidence>
<name>A0A8T2GQE7_9BRAS</name>
<evidence type="ECO:0000256" key="2">
    <source>
        <dbReference type="ARBA" id="ARBA00022946"/>
    </source>
</evidence>
<feature type="compositionally biased region" description="Pro residues" evidence="3">
    <location>
        <begin position="332"/>
        <end position="360"/>
    </location>
</feature>
<comment type="caution">
    <text evidence="5">The sequence shown here is derived from an EMBL/GenBank/DDBJ whole genome shotgun (WGS) entry which is preliminary data.</text>
</comment>
<evidence type="ECO:0000313" key="5">
    <source>
        <dbReference type="EMBL" id="KAG7649473.1"/>
    </source>
</evidence>
<keyword evidence="2" id="KW-0809">Transit peptide</keyword>
<proteinExistence type="predicted"/>
<organism evidence="5 6">
    <name type="scientific">Arabidopsis thaliana x Arabidopsis arenosa</name>
    <dbReference type="NCBI Taxonomy" id="1240361"/>
    <lineage>
        <taxon>Eukaryota</taxon>
        <taxon>Viridiplantae</taxon>
        <taxon>Streptophyta</taxon>
        <taxon>Embryophyta</taxon>
        <taxon>Tracheophyta</taxon>
        <taxon>Spermatophyta</taxon>
        <taxon>Magnoliopsida</taxon>
        <taxon>eudicotyledons</taxon>
        <taxon>Gunneridae</taxon>
        <taxon>Pentapetalae</taxon>
        <taxon>rosids</taxon>
        <taxon>malvids</taxon>
        <taxon>Brassicales</taxon>
        <taxon>Brassicaceae</taxon>
        <taxon>Camelineae</taxon>
        <taxon>Arabidopsis</taxon>
    </lineage>
</organism>
<reference evidence="5 6" key="1">
    <citation type="submission" date="2020-12" db="EMBL/GenBank/DDBJ databases">
        <title>Concerted genomic and epigenomic changes stabilize Arabidopsis allopolyploids.</title>
        <authorList>
            <person name="Chen Z."/>
        </authorList>
    </citation>
    <scope>NUCLEOTIDE SEQUENCE [LARGE SCALE GENOMIC DNA]</scope>
    <source>
        <strain evidence="5">Allo738</strain>
        <tissue evidence="5">Leaf</tissue>
    </source>
</reference>
<keyword evidence="6" id="KW-1185">Reference proteome</keyword>
<dbReference type="GO" id="GO:0005739">
    <property type="term" value="C:mitochondrion"/>
    <property type="evidence" value="ECO:0007669"/>
    <property type="project" value="TreeGrafter"/>
</dbReference>
<sequence length="486" mass="54948">MGVVNLRVMHYVHKDKAFAYWSCTCVYAPESRYCSEEHKKMALAEREYELPHNFANVHLHTNMEDLVLPKIISYLRDPQLGIIEIPNLQYIDDVFNVTPTEQPDMFSTNLDEREEFNIWLFMMISVFPFSLKPLHFYHLPMAISRSILHRPAKSFSSLFTRSFSSSSPLANSPTVSRSASSLLNRSRSLVAGFSALVRAGVSLARDEIIDYYIKTLAQVVGSEEEARMKIYSVSHKCYFAFGALVSEDLSHKIKELPKVKWVLPDSYLDGKNKDYGGEPFIDGKAVPYDPKYHEEWIRNNANATNENRRPRRPRNSDGGRNDRENQDTGYRRPPPNQGMGGAPPPPPHIGNNPNMPPHIQPPNMNQNYRGPPPPPNMNQNYQGPPPPNMNQNYQGPPPSNIGQNYQRPPPPNMNQSYQGPPPSNMGQNYRGPSPPPPNMSQNYQGPPPPNMNGGWSGNYQQNGGYQQQGQGGGMQQQPYPPNRNQS</sequence>